<organism evidence="3 4">
    <name type="scientific">Daphnia galeata</name>
    <dbReference type="NCBI Taxonomy" id="27404"/>
    <lineage>
        <taxon>Eukaryota</taxon>
        <taxon>Metazoa</taxon>
        <taxon>Ecdysozoa</taxon>
        <taxon>Arthropoda</taxon>
        <taxon>Crustacea</taxon>
        <taxon>Branchiopoda</taxon>
        <taxon>Diplostraca</taxon>
        <taxon>Cladocera</taxon>
        <taxon>Anomopoda</taxon>
        <taxon>Daphniidae</taxon>
        <taxon>Daphnia</taxon>
    </lineage>
</organism>
<dbReference type="AlphaFoldDB" id="A0A8J2WL72"/>
<protein>
    <recommendedName>
        <fullName evidence="2">Cell wall hydrolase SleB domain-containing protein</fullName>
    </recommendedName>
</protein>
<dbReference type="Gene3D" id="1.10.10.2520">
    <property type="entry name" value="Cell wall hydrolase SleB, domain 1"/>
    <property type="match status" value="1"/>
</dbReference>
<dbReference type="Gene3D" id="6.20.240.60">
    <property type="match status" value="1"/>
</dbReference>
<accession>A0A8J2WL72</accession>
<evidence type="ECO:0000259" key="2">
    <source>
        <dbReference type="Pfam" id="PF07486"/>
    </source>
</evidence>
<feature type="compositionally biased region" description="Acidic residues" evidence="1">
    <location>
        <begin position="8"/>
        <end position="20"/>
    </location>
</feature>
<feature type="region of interest" description="Disordered" evidence="1">
    <location>
        <begin position="1"/>
        <end position="20"/>
    </location>
</feature>
<dbReference type="InterPro" id="IPR042047">
    <property type="entry name" value="SleB_dom1"/>
</dbReference>
<feature type="domain" description="Cell wall hydrolase SleB" evidence="2">
    <location>
        <begin position="67"/>
        <end position="178"/>
    </location>
</feature>
<evidence type="ECO:0000313" key="3">
    <source>
        <dbReference type="EMBL" id="CAH0108845.1"/>
    </source>
</evidence>
<dbReference type="Pfam" id="PF07486">
    <property type="entry name" value="Hydrolase_2"/>
    <property type="match status" value="1"/>
</dbReference>
<dbReference type="InterPro" id="IPR011105">
    <property type="entry name" value="Cell_wall_hydrolase_SleB"/>
</dbReference>
<dbReference type="OrthoDB" id="9983162at2759"/>
<comment type="caution">
    <text evidence="3">The sequence shown here is derived from an EMBL/GenBank/DDBJ whole genome shotgun (WGS) entry which is preliminary data.</text>
</comment>
<reference evidence="3" key="1">
    <citation type="submission" date="2021-11" db="EMBL/GenBank/DDBJ databases">
        <authorList>
            <person name="Schell T."/>
        </authorList>
    </citation>
    <scope>NUCLEOTIDE SEQUENCE</scope>
    <source>
        <strain evidence="3">M5</strain>
    </source>
</reference>
<proteinExistence type="predicted"/>
<dbReference type="GO" id="GO:0016787">
    <property type="term" value="F:hydrolase activity"/>
    <property type="evidence" value="ECO:0007669"/>
    <property type="project" value="InterPro"/>
</dbReference>
<sequence length="182" mass="20749">MSHKLEEWTEWTDDEDGGEEFNNEFHDVDTDNTDSEWISGANVDSGMDRESCDYQILHKTIFAEARGESELGQRAVAWVIKNRADQNRDYWGGDTIAGVCLQPGQFECWNPDRSYLIDVGIDSEPDAFSGIDAWLPEVYLSPDPTGGADFYNNPDIEGYPPWTENVNRVIKIDNHQFYKSRG</sequence>
<evidence type="ECO:0000256" key="1">
    <source>
        <dbReference type="SAM" id="MobiDB-lite"/>
    </source>
</evidence>
<name>A0A8J2WL72_9CRUS</name>
<evidence type="ECO:0000313" key="4">
    <source>
        <dbReference type="Proteomes" id="UP000789390"/>
    </source>
</evidence>
<dbReference type="Proteomes" id="UP000789390">
    <property type="component" value="Unassembled WGS sequence"/>
</dbReference>
<gene>
    <name evidence="3" type="ORF">DGAL_LOCUS12252</name>
</gene>
<keyword evidence="4" id="KW-1185">Reference proteome</keyword>
<dbReference type="EMBL" id="CAKKLH010000288">
    <property type="protein sequence ID" value="CAH0108845.1"/>
    <property type="molecule type" value="Genomic_DNA"/>
</dbReference>